<evidence type="ECO:0000313" key="3">
    <source>
        <dbReference type="EMBL" id="GJN07673.1"/>
    </source>
</evidence>
<comment type="caution">
    <text evidence="3">The sequence shown here is derived from an EMBL/GenBank/DDBJ whole genome shotgun (WGS) entry which is preliminary data.</text>
</comment>
<dbReference type="Proteomes" id="UP001054889">
    <property type="component" value="Unassembled WGS sequence"/>
</dbReference>
<evidence type="ECO:0000259" key="2">
    <source>
        <dbReference type="PROSITE" id="PS51126"/>
    </source>
</evidence>
<dbReference type="PANTHER" id="PTHR16027:SF6">
    <property type="entry name" value="DILUTE DOMAIN-CONTAINING PROTEIN"/>
    <property type="match status" value="1"/>
</dbReference>
<sequence length="361" mass="41111">MVSSFQEKLTTMEAENQLIRQQALLRTPVRTIPENRSPKSNITNGSPLSEEQKTPHGTPPAYGSFAHARASFYERQHESVDALINCVSDNIGFSEGKPVAAITIYKCLVHWKIFETEKTSVFDRLIQIFGSAMQVFRSSNITVDMDLVRQIEAKYPAFLFKQQLTAFVEGLYGMIRDNVKKDLSSLLSHAIQVPSIFIRKIFTQIFSFINAQLFNSLLVRHECCSFSNGEYVKQGLAQLEAWCAEVKPEVIFKKFRISYDEIINDLCPVLSVQQLYKICTQYWDDKYNTESVSEEVLEEMRTLMTKESSQDSSANTFLLDDEISMPISLEEIADSMDAKEFQNIAPPLELVAIPAFQFLKS</sequence>
<dbReference type="InterPro" id="IPR002710">
    <property type="entry name" value="Dilute_dom"/>
</dbReference>
<proteinExistence type="predicted"/>
<dbReference type="PANTHER" id="PTHR16027">
    <property type="entry name" value="DILUTE DOMAIN-CONTAINING PROTEIN YPR089W"/>
    <property type="match status" value="1"/>
</dbReference>
<dbReference type="SMART" id="SM01132">
    <property type="entry name" value="DIL"/>
    <property type="match status" value="1"/>
</dbReference>
<keyword evidence="4" id="KW-1185">Reference proteome</keyword>
<dbReference type="PROSITE" id="PS51126">
    <property type="entry name" value="DILUTE"/>
    <property type="match status" value="1"/>
</dbReference>
<evidence type="ECO:0000256" key="1">
    <source>
        <dbReference type="SAM" id="MobiDB-lite"/>
    </source>
</evidence>
<organism evidence="3 4">
    <name type="scientific">Eleusine coracana subsp. coracana</name>
    <dbReference type="NCBI Taxonomy" id="191504"/>
    <lineage>
        <taxon>Eukaryota</taxon>
        <taxon>Viridiplantae</taxon>
        <taxon>Streptophyta</taxon>
        <taxon>Embryophyta</taxon>
        <taxon>Tracheophyta</taxon>
        <taxon>Spermatophyta</taxon>
        <taxon>Magnoliopsida</taxon>
        <taxon>Liliopsida</taxon>
        <taxon>Poales</taxon>
        <taxon>Poaceae</taxon>
        <taxon>PACMAD clade</taxon>
        <taxon>Chloridoideae</taxon>
        <taxon>Cynodonteae</taxon>
        <taxon>Eleusininae</taxon>
        <taxon>Eleusine</taxon>
    </lineage>
</organism>
<protein>
    <recommendedName>
        <fullName evidence="2">Dilute domain-containing protein</fullName>
    </recommendedName>
</protein>
<reference evidence="3" key="1">
    <citation type="journal article" date="2018" name="DNA Res.">
        <title>Multiple hybrid de novo genome assembly of finger millet, an orphan allotetraploid crop.</title>
        <authorList>
            <person name="Hatakeyama M."/>
            <person name="Aluri S."/>
            <person name="Balachadran M.T."/>
            <person name="Sivarajan S.R."/>
            <person name="Patrignani A."/>
            <person name="Gruter S."/>
            <person name="Poveda L."/>
            <person name="Shimizu-Inatsugi R."/>
            <person name="Baeten J."/>
            <person name="Francoijs K.J."/>
            <person name="Nataraja K.N."/>
            <person name="Reddy Y.A.N."/>
            <person name="Phadnis S."/>
            <person name="Ravikumar R.L."/>
            <person name="Schlapbach R."/>
            <person name="Sreeman S.M."/>
            <person name="Shimizu K.K."/>
        </authorList>
    </citation>
    <scope>NUCLEOTIDE SEQUENCE</scope>
</reference>
<gene>
    <name evidence="3" type="primary">ga25521</name>
    <name evidence="3" type="ORF">PR202_ga25521</name>
</gene>
<name>A0AAV5DBW6_ELECO</name>
<dbReference type="Pfam" id="PF01843">
    <property type="entry name" value="DIL"/>
    <property type="match status" value="1"/>
</dbReference>
<dbReference type="AlphaFoldDB" id="A0AAV5DBW6"/>
<evidence type="ECO:0000313" key="4">
    <source>
        <dbReference type="Proteomes" id="UP001054889"/>
    </source>
</evidence>
<dbReference type="InterPro" id="IPR052072">
    <property type="entry name" value="Vascular_dev_regulator"/>
</dbReference>
<feature type="compositionally biased region" description="Polar residues" evidence="1">
    <location>
        <begin position="38"/>
        <end position="49"/>
    </location>
</feature>
<feature type="region of interest" description="Disordered" evidence="1">
    <location>
        <begin position="29"/>
        <end position="61"/>
    </location>
</feature>
<reference evidence="3" key="2">
    <citation type="submission" date="2021-12" db="EMBL/GenBank/DDBJ databases">
        <title>Resequencing data analysis of finger millet.</title>
        <authorList>
            <person name="Hatakeyama M."/>
            <person name="Aluri S."/>
            <person name="Balachadran M.T."/>
            <person name="Sivarajan S.R."/>
            <person name="Poveda L."/>
            <person name="Shimizu-Inatsugi R."/>
            <person name="Schlapbach R."/>
            <person name="Sreeman S.M."/>
            <person name="Shimizu K.K."/>
        </authorList>
    </citation>
    <scope>NUCLEOTIDE SEQUENCE</scope>
</reference>
<dbReference type="EMBL" id="BQKI01000014">
    <property type="protein sequence ID" value="GJN07673.1"/>
    <property type="molecule type" value="Genomic_DNA"/>
</dbReference>
<feature type="domain" description="Dilute" evidence="2">
    <location>
        <begin position="123"/>
        <end position="343"/>
    </location>
</feature>
<accession>A0AAV5DBW6</accession>